<dbReference type="EMBL" id="CADCXU010002667">
    <property type="protein sequence ID" value="CAA9994826.1"/>
    <property type="molecule type" value="Genomic_DNA"/>
</dbReference>
<feature type="region of interest" description="Disordered" evidence="1">
    <location>
        <begin position="1"/>
        <end position="93"/>
    </location>
</feature>
<feature type="compositionally biased region" description="Basic and acidic residues" evidence="1">
    <location>
        <begin position="82"/>
        <end position="93"/>
    </location>
</feature>
<gene>
    <name evidence="2" type="ORF">NTEN_LOCUS1642</name>
</gene>
<reference evidence="2 3" key="1">
    <citation type="submission" date="2020-02" db="EMBL/GenBank/DDBJ databases">
        <authorList>
            <person name="Ferguson B K."/>
        </authorList>
    </citation>
    <scope>NUCLEOTIDE SEQUENCE [LARGE SCALE GENOMIC DNA]</scope>
</reference>
<evidence type="ECO:0000256" key="1">
    <source>
        <dbReference type="SAM" id="MobiDB-lite"/>
    </source>
</evidence>
<dbReference type="AlphaFoldDB" id="A0A6H5FZ17"/>
<evidence type="ECO:0000313" key="2">
    <source>
        <dbReference type="EMBL" id="CAA9994826.1"/>
    </source>
</evidence>
<evidence type="ECO:0000313" key="3">
    <source>
        <dbReference type="Proteomes" id="UP000479000"/>
    </source>
</evidence>
<protein>
    <submittedName>
        <fullName evidence="2">Uncharacterized protein</fullName>
    </submittedName>
</protein>
<accession>A0A6H5FZ17</accession>
<name>A0A6H5FZ17_9HEMI</name>
<organism evidence="2 3">
    <name type="scientific">Nesidiocoris tenuis</name>
    <dbReference type="NCBI Taxonomy" id="355587"/>
    <lineage>
        <taxon>Eukaryota</taxon>
        <taxon>Metazoa</taxon>
        <taxon>Ecdysozoa</taxon>
        <taxon>Arthropoda</taxon>
        <taxon>Hexapoda</taxon>
        <taxon>Insecta</taxon>
        <taxon>Pterygota</taxon>
        <taxon>Neoptera</taxon>
        <taxon>Paraneoptera</taxon>
        <taxon>Hemiptera</taxon>
        <taxon>Heteroptera</taxon>
        <taxon>Panheteroptera</taxon>
        <taxon>Cimicomorpha</taxon>
        <taxon>Miridae</taxon>
        <taxon>Dicyphina</taxon>
        <taxon>Nesidiocoris</taxon>
    </lineage>
</organism>
<proteinExistence type="predicted"/>
<keyword evidence="3" id="KW-1185">Reference proteome</keyword>
<dbReference type="Proteomes" id="UP000479000">
    <property type="component" value="Unassembled WGS sequence"/>
</dbReference>
<sequence>MGSSLQVNTDFERQLEEQEMNGQRTKIGPEPRKPRSRLINGLRVEEEEEKKIKEEGGGGEPKGGEPEGGDPGGGEQEEEGKQEEGEQEEGKQE</sequence>